<dbReference type="Proteomes" id="UP000199516">
    <property type="component" value="Unassembled WGS sequence"/>
</dbReference>
<gene>
    <name evidence="2" type="ORF">SAMN05192532_101766</name>
</gene>
<dbReference type="Pfam" id="PF02620">
    <property type="entry name" value="YceD"/>
    <property type="match status" value="1"/>
</dbReference>
<evidence type="ECO:0000256" key="1">
    <source>
        <dbReference type="SAM" id="MobiDB-lite"/>
    </source>
</evidence>
<evidence type="ECO:0000313" key="2">
    <source>
        <dbReference type="EMBL" id="SFE41217.1"/>
    </source>
</evidence>
<protein>
    <recommendedName>
        <fullName evidence="4">DUF177 domain-containing protein</fullName>
    </recommendedName>
</protein>
<dbReference type="AlphaFoldDB" id="A0A1I2ABV8"/>
<evidence type="ECO:0000313" key="3">
    <source>
        <dbReference type="Proteomes" id="UP000199516"/>
    </source>
</evidence>
<evidence type="ECO:0008006" key="4">
    <source>
        <dbReference type="Google" id="ProtNLM"/>
    </source>
</evidence>
<keyword evidence="3" id="KW-1185">Reference proteome</keyword>
<dbReference type="InterPro" id="IPR003772">
    <property type="entry name" value="YceD"/>
</dbReference>
<dbReference type="RefSeq" id="WP_091657539.1">
    <property type="nucleotide sequence ID" value="NZ_FONT01000001.1"/>
</dbReference>
<sequence length="178" mass="20339">MRWSINQLLAKKHAGLTVDEQADVSELKERDREIREISPVDVTGTAAYSGETVTFHLRIKGTMVLPCSRTLVDVHYPFDIHTAESFRLDGMPVDEEDIYMHEPEDGYVDLLPYVKENILLELPIQVFAENVDEAEAPAPQDGEDWKVITEESNESRETEKSDVDPRMADLAKFFDKKQ</sequence>
<dbReference type="OrthoDB" id="9790372at2"/>
<dbReference type="STRING" id="930128.SAMN05192532_101766"/>
<reference evidence="2 3" key="1">
    <citation type="submission" date="2016-10" db="EMBL/GenBank/DDBJ databases">
        <authorList>
            <person name="de Groot N.N."/>
        </authorList>
    </citation>
    <scope>NUCLEOTIDE SEQUENCE [LARGE SCALE GENOMIC DNA]</scope>
    <source>
        <strain evidence="2 3">DSM 23995</strain>
    </source>
</reference>
<dbReference type="EMBL" id="FONT01000001">
    <property type="protein sequence ID" value="SFE41217.1"/>
    <property type="molecule type" value="Genomic_DNA"/>
</dbReference>
<feature type="compositionally biased region" description="Basic and acidic residues" evidence="1">
    <location>
        <begin position="143"/>
        <end position="167"/>
    </location>
</feature>
<feature type="region of interest" description="Disordered" evidence="1">
    <location>
        <begin position="135"/>
        <end position="167"/>
    </location>
</feature>
<name>A0A1I2ABV8_9BACI</name>
<organism evidence="2 3">
    <name type="scientific">Alteribacillus iranensis</name>
    <dbReference type="NCBI Taxonomy" id="930128"/>
    <lineage>
        <taxon>Bacteria</taxon>
        <taxon>Bacillati</taxon>
        <taxon>Bacillota</taxon>
        <taxon>Bacilli</taxon>
        <taxon>Bacillales</taxon>
        <taxon>Bacillaceae</taxon>
        <taxon>Alteribacillus</taxon>
    </lineage>
</organism>
<accession>A0A1I2ABV8</accession>
<proteinExistence type="predicted"/>